<dbReference type="GO" id="GO:0051536">
    <property type="term" value="F:iron-sulfur cluster binding"/>
    <property type="evidence" value="ECO:0007669"/>
    <property type="project" value="InterPro"/>
</dbReference>
<dbReference type="eggNOG" id="COG0492">
    <property type="taxonomic scope" value="Bacteria"/>
</dbReference>
<dbReference type="AlphaFoldDB" id="Q2GG57"/>
<evidence type="ECO:0000259" key="1">
    <source>
        <dbReference type="Pfam" id="PF07992"/>
    </source>
</evidence>
<dbReference type="EMBL" id="CP000236">
    <property type="protein sequence ID" value="ABD45384.1"/>
    <property type="molecule type" value="Genomic_DNA"/>
</dbReference>
<dbReference type="RefSeq" id="WP_011452807.1">
    <property type="nucleotide sequence ID" value="NC_007799.1"/>
</dbReference>
<organism evidence="2 3">
    <name type="scientific">Ehrlichia chaffeensis (strain ATCC CRL-10679 / Arkansas)</name>
    <dbReference type="NCBI Taxonomy" id="205920"/>
    <lineage>
        <taxon>Bacteria</taxon>
        <taxon>Pseudomonadati</taxon>
        <taxon>Pseudomonadota</taxon>
        <taxon>Alphaproteobacteria</taxon>
        <taxon>Rickettsiales</taxon>
        <taxon>Anaplasmataceae</taxon>
        <taxon>Ehrlichia</taxon>
    </lineage>
</organism>
<dbReference type="InterPro" id="IPR039261">
    <property type="entry name" value="FNR_nucleotide-bd"/>
</dbReference>
<dbReference type="Gene3D" id="1.10.1060.10">
    <property type="entry name" value="Alpha-helical ferredoxin"/>
    <property type="match status" value="1"/>
</dbReference>
<dbReference type="InterPro" id="IPR023753">
    <property type="entry name" value="FAD/NAD-binding_dom"/>
</dbReference>
<dbReference type="GO" id="GO:0016491">
    <property type="term" value="F:oxidoreductase activity"/>
    <property type="evidence" value="ECO:0007669"/>
    <property type="project" value="InterPro"/>
</dbReference>
<accession>Q2GG57</accession>
<sequence>MLDFELTVQNLYTREGLVKLDNLFLSYLQSNNQDLYEILIKERQNNTKADNTPYIIELSYILEHFITQLFKIEDEIIIQRNKHKEFSEIYKCKRLFIQRYALKKYPDINSLNISETIQQISQLFQLPIQEKKFAQQVLLWFEDQEKYSENLDITAKYAAYMVHSKSNSILFNIPNKIDFSNLVHTTTTTINNDTTAMMSEHIKRRDGFNLTHTQPTLYQALNNCHYCIFCHKQNKDSCSKGLLENNNTFKKSILSTELHGCPLEEKISEMNLVKSQGYTIAALAIAMIDNPLCVLTGYHICNDCTKSCIYQKQDPVNIPMVETQIVNNVLALSYGFEIYSLLTRWNPINFERHLPQISTNKNVLVIGLGPAGINLSHHLLNDGHTVVAIDGLKIEPLPQHISGVTQFGEKTEFKLIKNVETELYENLSERIPHGFGGVSEYGITARWDKNYLKIARLILERRKNFAMYGGIRFGSTLTIENAFEMGFHHIAIATGSGSPNMINVHNSLVRGVRMASDFLMSLQLTGAARTNSIANLQIRLPIIIIGGGLTAIDTATEALAYYPLQVEKFLTRYETLIQIYGKSYIEKNWTEEEKLIANEFLNHAIQIREEKILAKTENREAKIIELLQLWGGVTIVYRNKLSDAPSYKLNSDEINNALAEGIYFIENLQPYEINIDQYNHVSNITLIDQYNNKKTLFTKTIIIAAGTKPNLVSIKENQQFRVLGQDFTHTFDLQGNNIEITTSPKPTKKDSIFISPDKKISIFGDLHLPYRGSVVKAMASAKNGYPIITQALKQCLPIKDNLSLTKLNHKLIAHIVDIKHITKTITKLTISAPLAAANFKPGQFYRLQNFECNSLNIENTQFAIESLALTGVSVDKNKGLISTIVLNTGGSSHLCNYLKKNEPIIFMGPTGAPTEIPHNQNIILIGGGVGNAVLFSIGKALLSNNCKVLYFAGYKKLEDVFEPSSIEESSSTVVWCCDEKRIEPKRTQDKSYRGNIIDAIIQYNNHLSQDVDIPLYSIDRILIIGSSHMMDAVSHAIFNQLRTFFKKEIKVIASINSPMQCMMKEICAQCLQKHIDPITKQENFVYSCNNQDQYANYVDFNFLNERLKQNSLQEKCTKHWIDYCTHKLPSKT</sequence>
<dbReference type="KEGG" id="ech:ECH_0778"/>
<dbReference type="PANTHER" id="PTHR43513">
    <property type="entry name" value="DIHYDROOROTATE DEHYDROGENASE B (NAD(+)), ELECTRON TRANSFER SUBUNIT"/>
    <property type="match status" value="1"/>
</dbReference>
<dbReference type="OrthoDB" id="9803192at2"/>
<dbReference type="InterPro" id="IPR050353">
    <property type="entry name" value="PyrK_electron_transfer"/>
</dbReference>
<dbReference type="SUPFAM" id="SSF52343">
    <property type="entry name" value="Ferredoxin reductase-like, C-terminal NADP-linked domain"/>
    <property type="match status" value="1"/>
</dbReference>
<feature type="domain" description="FAD/NAD(P)-binding" evidence="1">
    <location>
        <begin position="362"/>
        <end position="559"/>
    </location>
</feature>
<dbReference type="HOGENOM" id="CLU_006653_0_0_5"/>
<evidence type="ECO:0000313" key="3">
    <source>
        <dbReference type="Proteomes" id="UP000008320"/>
    </source>
</evidence>
<dbReference type="Proteomes" id="UP000008320">
    <property type="component" value="Chromosome"/>
</dbReference>
<dbReference type="eggNOG" id="COG0493">
    <property type="taxonomic scope" value="Bacteria"/>
</dbReference>
<proteinExistence type="predicted"/>
<dbReference type="SUPFAM" id="SSF63380">
    <property type="entry name" value="Riboflavin synthase domain-like"/>
    <property type="match status" value="1"/>
</dbReference>
<dbReference type="Gene3D" id="3.40.50.80">
    <property type="entry name" value="Nucleotide-binding domain of ferredoxin-NADP reductase (FNR) module"/>
    <property type="match status" value="1"/>
</dbReference>
<dbReference type="eggNOG" id="COG0543">
    <property type="taxonomic scope" value="Bacteria"/>
</dbReference>
<dbReference type="Gene3D" id="2.40.30.10">
    <property type="entry name" value="Translation factors"/>
    <property type="match status" value="1"/>
</dbReference>
<protein>
    <recommendedName>
        <fullName evidence="1">FAD/NAD(P)-binding domain-containing protein</fullName>
    </recommendedName>
</protein>
<keyword evidence="3" id="KW-1185">Reference proteome</keyword>
<dbReference type="CDD" id="cd06192">
    <property type="entry name" value="DHOD_e_trans_like"/>
    <property type="match status" value="1"/>
</dbReference>
<dbReference type="Pfam" id="PF07992">
    <property type="entry name" value="Pyr_redox_2"/>
    <property type="match status" value="1"/>
</dbReference>
<reference evidence="2 3" key="1">
    <citation type="journal article" date="2006" name="PLoS Genet.">
        <title>Comparative genomics of emerging human ehrlichiosis agents.</title>
        <authorList>
            <person name="Dunning Hotopp J.C."/>
            <person name="Lin M."/>
            <person name="Madupu R."/>
            <person name="Crabtree J."/>
            <person name="Angiuoli S.V."/>
            <person name="Eisen J.A."/>
            <person name="Seshadri R."/>
            <person name="Ren Q."/>
            <person name="Wu M."/>
            <person name="Utterback T.R."/>
            <person name="Smith S."/>
            <person name="Lewis M."/>
            <person name="Khouri H."/>
            <person name="Zhang C."/>
            <person name="Niu H."/>
            <person name="Lin Q."/>
            <person name="Ohashi N."/>
            <person name="Zhi N."/>
            <person name="Nelson W."/>
            <person name="Brinkac L.M."/>
            <person name="Dodson R.J."/>
            <person name="Rosovitz M.J."/>
            <person name="Sundaram J."/>
            <person name="Daugherty S.C."/>
            <person name="Davidsen T."/>
            <person name="Durkin A.S."/>
            <person name="Gwinn M."/>
            <person name="Haft D.H."/>
            <person name="Selengut J.D."/>
            <person name="Sullivan S.A."/>
            <person name="Zafar N."/>
            <person name="Zhou L."/>
            <person name="Benahmed F."/>
            <person name="Forberger H."/>
            <person name="Halpin R."/>
            <person name="Mulligan S."/>
            <person name="Robinson J."/>
            <person name="White O."/>
            <person name="Rikihisa Y."/>
            <person name="Tettelin H."/>
        </authorList>
    </citation>
    <scope>NUCLEOTIDE SEQUENCE [LARGE SCALE GENOMIC DNA]</scope>
    <source>
        <strain evidence="3">ATCC CRL-10679 / Arkansas</strain>
    </source>
</reference>
<gene>
    <name evidence="2" type="ordered locus">ECH_0778</name>
</gene>
<dbReference type="PANTHER" id="PTHR43513:SF3">
    <property type="entry name" value="DIHYDROOROTATE DEHYDROGENASE B (NAD(+)), ELECTRON TRANSFER SUBUNIT-RELATED"/>
    <property type="match status" value="1"/>
</dbReference>
<name>Q2GG57_EHRCR</name>
<dbReference type="InterPro" id="IPR009051">
    <property type="entry name" value="Helical_ferredxn"/>
</dbReference>
<dbReference type="SUPFAM" id="SSF51971">
    <property type="entry name" value="Nucleotide-binding domain"/>
    <property type="match status" value="1"/>
</dbReference>
<evidence type="ECO:0000313" key="2">
    <source>
        <dbReference type="EMBL" id="ABD45384.1"/>
    </source>
</evidence>
<dbReference type="InterPro" id="IPR017938">
    <property type="entry name" value="Riboflavin_synthase-like_b-brl"/>
</dbReference>
<dbReference type="STRING" id="205920.ECH_0778"/>